<reference evidence="5" key="1">
    <citation type="journal article" date="2013" name="Nature">
        <title>Pan genome of the phytoplankton Emiliania underpins its global distribution.</title>
        <authorList>
            <person name="Read B.A."/>
            <person name="Kegel J."/>
            <person name="Klute M.J."/>
            <person name="Kuo A."/>
            <person name="Lefebvre S.C."/>
            <person name="Maumus F."/>
            <person name="Mayer C."/>
            <person name="Miller J."/>
            <person name="Monier A."/>
            <person name="Salamov A."/>
            <person name="Young J."/>
            <person name="Aguilar M."/>
            <person name="Claverie J.M."/>
            <person name="Frickenhaus S."/>
            <person name="Gonzalez K."/>
            <person name="Herman E.K."/>
            <person name="Lin Y.C."/>
            <person name="Napier J."/>
            <person name="Ogata H."/>
            <person name="Sarno A.F."/>
            <person name="Shmutz J."/>
            <person name="Schroeder D."/>
            <person name="de Vargas C."/>
            <person name="Verret F."/>
            <person name="von Dassow P."/>
            <person name="Valentin K."/>
            <person name="Van de Peer Y."/>
            <person name="Wheeler G."/>
            <person name="Dacks J.B."/>
            <person name="Delwiche C.F."/>
            <person name="Dyhrman S.T."/>
            <person name="Glockner G."/>
            <person name="John U."/>
            <person name="Richards T."/>
            <person name="Worden A.Z."/>
            <person name="Zhang X."/>
            <person name="Grigoriev I.V."/>
            <person name="Allen A.E."/>
            <person name="Bidle K."/>
            <person name="Borodovsky M."/>
            <person name="Bowler C."/>
            <person name="Brownlee C."/>
            <person name="Cock J.M."/>
            <person name="Elias M."/>
            <person name="Gladyshev V.N."/>
            <person name="Groth M."/>
            <person name="Guda C."/>
            <person name="Hadaegh A."/>
            <person name="Iglesias-Rodriguez M.D."/>
            <person name="Jenkins J."/>
            <person name="Jones B.M."/>
            <person name="Lawson T."/>
            <person name="Leese F."/>
            <person name="Lindquist E."/>
            <person name="Lobanov A."/>
            <person name="Lomsadze A."/>
            <person name="Malik S.B."/>
            <person name="Marsh M.E."/>
            <person name="Mackinder L."/>
            <person name="Mock T."/>
            <person name="Mueller-Roeber B."/>
            <person name="Pagarete A."/>
            <person name="Parker M."/>
            <person name="Probert I."/>
            <person name="Quesneville H."/>
            <person name="Raines C."/>
            <person name="Rensing S.A."/>
            <person name="Riano-Pachon D.M."/>
            <person name="Richier S."/>
            <person name="Rokitta S."/>
            <person name="Shiraiwa Y."/>
            <person name="Soanes D.M."/>
            <person name="van der Giezen M."/>
            <person name="Wahlund T.M."/>
            <person name="Williams B."/>
            <person name="Wilson W."/>
            <person name="Wolfe G."/>
            <person name="Wurch L.L."/>
        </authorList>
    </citation>
    <scope>NUCLEOTIDE SEQUENCE</scope>
</reference>
<reference evidence="4" key="2">
    <citation type="submission" date="2024-10" db="UniProtKB">
        <authorList>
            <consortium name="EnsemblProtists"/>
        </authorList>
    </citation>
    <scope>IDENTIFICATION</scope>
</reference>
<dbReference type="GeneID" id="17274280"/>
<dbReference type="InterPro" id="IPR042099">
    <property type="entry name" value="ANL_N_sf"/>
</dbReference>
<feature type="domain" description="AMP-dependent synthetase/ligase" evidence="3">
    <location>
        <begin position="79"/>
        <end position="508"/>
    </location>
</feature>
<sequence length="700" mass="75331">MEDKRRVGLDPSVGYVTPVGSAPGEGLVLRNSLSPHELVAKPIDGEYANAYQLFTRGGLLLRPTEPCFGSRVREDGRVGSYEWQTYTQVSARVDSVAAALWHLSLVPRAGDGKRFLGFFLKNCRDWMVCALAAYKTNVVVVPMYDTLGPETVGYIQRQTTMPTVLCTATELKVLLSDGATAFATVLISGSLPAELRRAATAKGLSVLTLGELESVGRSHLSLLGTLAEPSPADLAYLCYTSGTTGDPKGAMLTHGNLLAAVGMASYPSISVFSYDPGGPQEVHISYLPLAHIFETVVMNFCLFRGAAVGFYQGDTLKILDDLQALRPTIFVSVPRLYNRIHDKIAKGGLAGKLFFKALDAKLQRLHATGSGEHRLYDALIFSKVRRQLGLDRCAKMLCGSAPIAADVKDFLRVAIGAPLIEGYGLGGGGVGRGGFAVVPLPYPTPPPHPASNPDDVTNFHVGMPALCCELKLQDVSEMGYSSAADPPSGEVCAPRVCVRGPCVFGGYYKMEEKTREAFDAAGWFHTGDIGAWTTEGCLRIVDRKKNIFKLAQETTMSEYVAAEKIETVLLRCPLLAQLFVYCDSLQSYLVAVAVPDAEEVAAWAAAAAAPAKVAEVLREPAAAARLHKAISQQIAAMSTEAGLKGFERIKKLHLEGEPWSVDNGMLTPTFKMKRNDLKKRYQAVLDALYADPTAGTASKL</sequence>
<dbReference type="STRING" id="2903.R1EQ23"/>
<dbReference type="InterPro" id="IPR020845">
    <property type="entry name" value="AMP-binding_CS"/>
</dbReference>
<dbReference type="eggNOG" id="KOG1256">
    <property type="taxonomic scope" value="Eukaryota"/>
</dbReference>
<accession>A0A0D3JZ00</accession>
<evidence type="ECO:0000313" key="4">
    <source>
        <dbReference type="EnsemblProtists" id="EOD28735"/>
    </source>
</evidence>
<dbReference type="PANTHER" id="PTHR43272">
    <property type="entry name" value="LONG-CHAIN-FATTY-ACID--COA LIGASE"/>
    <property type="match status" value="1"/>
</dbReference>
<dbReference type="InterPro" id="IPR000873">
    <property type="entry name" value="AMP-dep_synth/lig_dom"/>
</dbReference>
<dbReference type="KEGG" id="ehx:EMIHUDRAFT_418537"/>
<organism evidence="4 5">
    <name type="scientific">Emiliania huxleyi (strain CCMP1516)</name>
    <dbReference type="NCBI Taxonomy" id="280463"/>
    <lineage>
        <taxon>Eukaryota</taxon>
        <taxon>Haptista</taxon>
        <taxon>Haptophyta</taxon>
        <taxon>Prymnesiophyceae</taxon>
        <taxon>Isochrysidales</taxon>
        <taxon>Noelaerhabdaceae</taxon>
        <taxon>Emiliania</taxon>
    </lineage>
</organism>
<dbReference type="GO" id="GO:0005524">
    <property type="term" value="F:ATP binding"/>
    <property type="evidence" value="ECO:0007669"/>
    <property type="project" value="UniProtKB-KW"/>
</dbReference>
<protein>
    <recommendedName>
        <fullName evidence="3">AMP-dependent synthetase/ligase domain-containing protein</fullName>
    </recommendedName>
</protein>
<dbReference type="AlphaFoldDB" id="A0A0D3JZ00"/>
<dbReference type="PANTHER" id="PTHR43272:SF33">
    <property type="entry name" value="AMP-BINDING DOMAIN-CONTAINING PROTEIN-RELATED"/>
    <property type="match status" value="1"/>
</dbReference>
<dbReference type="EnsemblProtists" id="EOD28735">
    <property type="protein sequence ID" value="EOD28735"/>
    <property type="gene ID" value="EMIHUDRAFT_418537"/>
</dbReference>
<evidence type="ECO:0000256" key="2">
    <source>
        <dbReference type="ARBA" id="ARBA00022840"/>
    </source>
</evidence>
<dbReference type="GO" id="GO:0004467">
    <property type="term" value="F:long-chain fatty acid-CoA ligase activity"/>
    <property type="evidence" value="ECO:0007669"/>
    <property type="project" value="TreeGrafter"/>
</dbReference>
<dbReference type="HOGENOM" id="CLU_000022_45_4_1"/>
<proteinExistence type="predicted"/>
<name>A0A0D3JZ00_EMIH1</name>
<keyword evidence="5" id="KW-1185">Reference proteome</keyword>
<dbReference type="GO" id="GO:0005783">
    <property type="term" value="C:endoplasmic reticulum"/>
    <property type="evidence" value="ECO:0007669"/>
    <property type="project" value="TreeGrafter"/>
</dbReference>
<dbReference type="Proteomes" id="UP000013827">
    <property type="component" value="Unassembled WGS sequence"/>
</dbReference>
<dbReference type="RefSeq" id="XP_005781164.1">
    <property type="nucleotide sequence ID" value="XM_005781107.1"/>
</dbReference>
<dbReference type="GO" id="GO:0016020">
    <property type="term" value="C:membrane"/>
    <property type="evidence" value="ECO:0007669"/>
    <property type="project" value="TreeGrafter"/>
</dbReference>
<evidence type="ECO:0000259" key="3">
    <source>
        <dbReference type="Pfam" id="PF00501"/>
    </source>
</evidence>
<evidence type="ECO:0000256" key="1">
    <source>
        <dbReference type="ARBA" id="ARBA00022741"/>
    </source>
</evidence>
<dbReference type="PaxDb" id="2903-EOD28735"/>
<dbReference type="PROSITE" id="PS00455">
    <property type="entry name" value="AMP_BINDING"/>
    <property type="match status" value="1"/>
</dbReference>
<dbReference type="Pfam" id="PF00501">
    <property type="entry name" value="AMP-binding"/>
    <property type="match status" value="1"/>
</dbReference>
<dbReference type="SUPFAM" id="SSF56801">
    <property type="entry name" value="Acetyl-CoA synthetase-like"/>
    <property type="match status" value="1"/>
</dbReference>
<keyword evidence="2" id="KW-0067">ATP-binding</keyword>
<dbReference type="OMA" id="KCPIVEH"/>
<keyword evidence="1" id="KW-0547">Nucleotide-binding</keyword>
<evidence type="ECO:0000313" key="5">
    <source>
        <dbReference type="Proteomes" id="UP000013827"/>
    </source>
</evidence>
<dbReference type="Gene3D" id="3.40.50.12780">
    <property type="entry name" value="N-terminal domain of ligase-like"/>
    <property type="match status" value="1"/>
</dbReference>